<dbReference type="AlphaFoldDB" id="A0A9N7YXU6"/>
<dbReference type="Proteomes" id="UP001153269">
    <property type="component" value="Unassembled WGS sequence"/>
</dbReference>
<evidence type="ECO:0000313" key="2">
    <source>
        <dbReference type="EMBL" id="CAB1443908.1"/>
    </source>
</evidence>
<protein>
    <submittedName>
        <fullName evidence="2">Uncharacterized protein</fullName>
    </submittedName>
</protein>
<proteinExistence type="predicted"/>
<dbReference type="EMBL" id="CADEAL010003223">
    <property type="protein sequence ID" value="CAB1443908.1"/>
    <property type="molecule type" value="Genomic_DNA"/>
</dbReference>
<gene>
    <name evidence="2" type="ORF">PLEPLA_LOCUS31624</name>
</gene>
<evidence type="ECO:0000313" key="3">
    <source>
        <dbReference type="Proteomes" id="UP001153269"/>
    </source>
</evidence>
<accession>A0A9N7YXU6</accession>
<keyword evidence="3" id="KW-1185">Reference proteome</keyword>
<organism evidence="2 3">
    <name type="scientific">Pleuronectes platessa</name>
    <name type="common">European plaice</name>
    <dbReference type="NCBI Taxonomy" id="8262"/>
    <lineage>
        <taxon>Eukaryota</taxon>
        <taxon>Metazoa</taxon>
        <taxon>Chordata</taxon>
        <taxon>Craniata</taxon>
        <taxon>Vertebrata</taxon>
        <taxon>Euteleostomi</taxon>
        <taxon>Actinopterygii</taxon>
        <taxon>Neopterygii</taxon>
        <taxon>Teleostei</taxon>
        <taxon>Neoteleostei</taxon>
        <taxon>Acanthomorphata</taxon>
        <taxon>Carangaria</taxon>
        <taxon>Pleuronectiformes</taxon>
        <taxon>Pleuronectoidei</taxon>
        <taxon>Pleuronectidae</taxon>
        <taxon>Pleuronectes</taxon>
    </lineage>
</organism>
<name>A0A9N7YXU6_PLEPL</name>
<feature type="compositionally biased region" description="Polar residues" evidence="1">
    <location>
        <begin position="1"/>
        <end position="17"/>
    </location>
</feature>
<reference evidence="2" key="1">
    <citation type="submission" date="2020-03" db="EMBL/GenBank/DDBJ databases">
        <authorList>
            <person name="Weist P."/>
        </authorList>
    </citation>
    <scope>NUCLEOTIDE SEQUENCE</scope>
</reference>
<sequence>MTCQAVPLQSQSMVNNQQDHDPPSRPDATPVLSHRPPPLFSLFSSGHVLRHFGQAPGTWSLPGARCSGPDSTLKSRHLSLTLIGGSVNARWHQHRPLVGSRPGRTDPLIKPTAIPPHTQAFPKPSTLTTGPQIGPSPRLPAWLSSTADVHRGVALDDWIPWALQRAREEER</sequence>
<comment type="caution">
    <text evidence="2">The sequence shown here is derived from an EMBL/GenBank/DDBJ whole genome shotgun (WGS) entry which is preliminary data.</text>
</comment>
<feature type="region of interest" description="Disordered" evidence="1">
    <location>
        <begin position="1"/>
        <end position="35"/>
    </location>
</feature>
<evidence type="ECO:0000256" key="1">
    <source>
        <dbReference type="SAM" id="MobiDB-lite"/>
    </source>
</evidence>